<sequence length="160" mass="17996">MGSPNTKKGGQILRKGTTIIGVLLIIISTLFLIQTNSFPPPTTKTLGPTFWPRIVLTVTIVLSVLMIAYQWMIPEIKLQNGNITRAVLGMVCLILFLVLCNFLGYFITALIFLVSILLIMGEKNWKILIMYPICFLLFIYLVFYLTLDVELPLGKLIGLM</sequence>
<protein>
    <recommendedName>
        <fullName evidence="2">DUF1468 domain-containing protein</fullName>
    </recommendedName>
</protein>
<evidence type="ECO:0000313" key="4">
    <source>
        <dbReference type="Proteomes" id="UP000515847"/>
    </source>
</evidence>
<keyword evidence="1" id="KW-0472">Membrane</keyword>
<dbReference type="KEGG" id="tfr:BR63_15895"/>
<reference evidence="3 4" key="1">
    <citation type="journal article" date="2019" name="Front. Microbiol.">
        <title>Thermoanaerosceptrum fracticalcis gen. nov. sp. nov., a Novel Fumarate-Fermenting Microorganism From a Deep Fractured Carbonate Aquifer of the US Great Basin.</title>
        <authorList>
            <person name="Hamilton-Brehm S.D."/>
            <person name="Stewart L.E."/>
            <person name="Zavarin M."/>
            <person name="Caldwell M."/>
            <person name="Lawson P.A."/>
            <person name="Onstott T.C."/>
            <person name="Grzymski J."/>
            <person name="Neveux I."/>
            <person name="Lollar B.S."/>
            <person name="Russell C.E."/>
            <person name="Moser D.P."/>
        </authorList>
    </citation>
    <scope>NUCLEOTIDE SEQUENCE [LARGE SCALE GENOMIC DNA]</scope>
    <source>
        <strain evidence="3 4">DRI-13</strain>
    </source>
</reference>
<feature type="transmembrane region" description="Helical" evidence="1">
    <location>
        <begin position="86"/>
        <end position="119"/>
    </location>
</feature>
<accession>A0A7G6E6C1</accession>
<dbReference type="Proteomes" id="UP000515847">
    <property type="component" value="Chromosome"/>
</dbReference>
<feature type="transmembrane region" description="Helical" evidence="1">
    <location>
        <begin position="12"/>
        <end position="34"/>
    </location>
</feature>
<name>A0A7G6E6C1_THEFR</name>
<dbReference type="InterPro" id="IPR009936">
    <property type="entry name" value="DUF1468"/>
</dbReference>
<evidence type="ECO:0000313" key="3">
    <source>
        <dbReference type="EMBL" id="QNB47625.1"/>
    </source>
</evidence>
<feature type="domain" description="DUF1468" evidence="2">
    <location>
        <begin position="19"/>
        <end position="152"/>
    </location>
</feature>
<keyword evidence="4" id="KW-1185">Reference proteome</keyword>
<proteinExistence type="predicted"/>
<feature type="transmembrane region" description="Helical" evidence="1">
    <location>
        <begin position="125"/>
        <end position="147"/>
    </location>
</feature>
<feature type="transmembrane region" description="Helical" evidence="1">
    <location>
        <begin position="54"/>
        <end position="74"/>
    </location>
</feature>
<dbReference type="Pfam" id="PF07331">
    <property type="entry name" value="TctB"/>
    <property type="match status" value="1"/>
</dbReference>
<dbReference type="EMBL" id="CP045798">
    <property type="protein sequence ID" value="QNB47625.1"/>
    <property type="molecule type" value="Genomic_DNA"/>
</dbReference>
<evidence type="ECO:0000259" key="2">
    <source>
        <dbReference type="Pfam" id="PF07331"/>
    </source>
</evidence>
<keyword evidence="1" id="KW-1133">Transmembrane helix</keyword>
<gene>
    <name evidence="3" type="ORF">BR63_15895</name>
</gene>
<dbReference type="AlphaFoldDB" id="A0A7G6E6C1"/>
<keyword evidence="1" id="KW-0812">Transmembrane</keyword>
<evidence type="ECO:0000256" key="1">
    <source>
        <dbReference type="SAM" id="Phobius"/>
    </source>
</evidence>
<organism evidence="3 4">
    <name type="scientific">Thermanaerosceptrum fracticalcis</name>
    <dbReference type="NCBI Taxonomy" id="1712410"/>
    <lineage>
        <taxon>Bacteria</taxon>
        <taxon>Bacillati</taxon>
        <taxon>Bacillota</taxon>
        <taxon>Clostridia</taxon>
        <taxon>Eubacteriales</taxon>
        <taxon>Peptococcaceae</taxon>
        <taxon>Thermanaerosceptrum</taxon>
    </lineage>
</organism>